<feature type="signal peptide" evidence="8">
    <location>
        <begin position="1"/>
        <end position="20"/>
    </location>
</feature>
<evidence type="ECO:0000256" key="5">
    <source>
        <dbReference type="ARBA" id="ARBA00022801"/>
    </source>
</evidence>
<keyword evidence="5" id="KW-0378">Hydrolase</keyword>
<evidence type="ECO:0000313" key="10">
    <source>
        <dbReference type="Proteomes" id="UP000664169"/>
    </source>
</evidence>
<evidence type="ECO:0008006" key="11">
    <source>
        <dbReference type="Google" id="ProtNLM"/>
    </source>
</evidence>
<comment type="caution">
    <text evidence="9">The sequence shown here is derived from an EMBL/GenBank/DDBJ whole genome shotgun (WGS) entry which is preliminary data.</text>
</comment>
<dbReference type="InterPro" id="IPR008947">
    <property type="entry name" value="PLipase_C/P1_nuclease_dom_sf"/>
</dbReference>
<evidence type="ECO:0000256" key="1">
    <source>
        <dbReference type="ARBA" id="ARBA00009547"/>
    </source>
</evidence>
<dbReference type="GO" id="GO:0003676">
    <property type="term" value="F:nucleic acid binding"/>
    <property type="evidence" value="ECO:0007669"/>
    <property type="project" value="InterPro"/>
</dbReference>
<dbReference type="EMBL" id="CAJPDQ010000002">
    <property type="protein sequence ID" value="CAF9904554.1"/>
    <property type="molecule type" value="Genomic_DNA"/>
</dbReference>
<dbReference type="GO" id="GO:0046872">
    <property type="term" value="F:metal ion binding"/>
    <property type="evidence" value="ECO:0007669"/>
    <property type="project" value="UniProtKB-KW"/>
</dbReference>
<evidence type="ECO:0000313" key="9">
    <source>
        <dbReference type="EMBL" id="CAF9904554.1"/>
    </source>
</evidence>
<evidence type="ECO:0000256" key="7">
    <source>
        <dbReference type="ARBA" id="ARBA00023180"/>
    </source>
</evidence>
<dbReference type="AlphaFoldDB" id="A0A8H3I8T5"/>
<keyword evidence="2" id="KW-0540">Nuclease</keyword>
<dbReference type="GO" id="GO:0006308">
    <property type="term" value="P:DNA catabolic process"/>
    <property type="evidence" value="ECO:0007669"/>
    <property type="project" value="InterPro"/>
</dbReference>
<name>A0A8H3I8T5_9LECA</name>
<proteinExistence type="inferred from homology"/>
<organism evidence="9 10">
    <name type="scientific">Gomphillus americanus</name>
    <dbReference type="NCBI Taxonomy" id="1940652"/>
    <lineage>
        <taxon>Eukaryota</taxon>
        <taxon>Fungi</taxon>
        <taxon>Dikarya</taxon>
        <taxon>Ascomycota</taxon>
        <taxon>Pezizomycotina</taxon>
        <taxon>Lecanoromycetes</taxon>
        <taxon>OSLEUM clade</taxon>
        <taxon>Ostropomycetidae</taxon>
        <taxon>Ostropales</taxon>
        <taxon>Graphidaceae</taxon>
        <taxon>Gomphilloideae</taxon>
        <taxon>Gomphillus</taxon>
    </lineage>
</organism>
<protein>
    <recommendedName>
        <fullName evidence="11">Nuclease PA3</fullName>
    </recommendedName>
</protein>
<evidence type="ECO:0000256" key="8">
    <source>
        <dbReference type="SAM" id="SignalP"/>
    </source>
</evidence>
<keyword evidence="10" id="KW-1185">Reference proteome</keyword>
<keyword evidence="3" id="KW-0479">Metal-binding</keyword>
<keyword evidence="8" id="KW-0732">Signal</keyword>
<dbReference type="Gene3D" id="1.10.575.10">
    <property type="entry name" value="P1 Nuclease"/>
    <property type="match status" value="1"/>
</dbReference>
<evidence type="ECO:0000256" key="3">
    <source>
        <dbReference type="ARBA" id="ARBA00022723"/>
    </source>
</evidence>
<keyword evidence="7" id="KW-0325">Glycoprotein</keyword>
<dbReference type="InterPro" id="IPR003154">
    <property type="entry name" value="S1/P1nuclease"/>
</dbReference>
<dbReference type="Proteomes" id="UP000664169">
    <property type="component" value="Unassembled WGS sequence"/>
</dbReference>
<comment type="similarity">
    <text evidence="1">Belongs to the nuclease type I family.</text>
</comment>
<dbReference type="GO" id="GO:0004519">
    <property type="term" value="F:endonuclease activity"/>
    <property type="evidence" value="ECO:0007669"/>
    <property type="project" value="UniProtKB-KW"/>
</dbReference>
<keyword evidence="6" id="KW-1015">Disulfide bond</keyword>
<dbReference type="Pfam" id="PF02265">
    <property type="entry name" value="S1-P1_nuclease"/>
    <property type="match status" value="1"/>
</dbReference>
<dbReference type="PANTHER" id="PTHR33146:SF26">
    <property type="entry name" value="ENDONUCLEASE 4"/>
    <property type="match status" value="1"/>
</dbReference>
<evidence type="ECO:0000256" key="4">
    <source>
        <dbReference type="ARBA" id="ARBA00022759"/>
    </source>
</evidence>
<dbReference type="PANTHER" id="PTHR33146">
    <property type="entry name" value="ENDONUCLEASE 4"/>
    <property type="match status" value="1"/>
</dbReference>
<reference evidence="9" key="1">
    <citation type="submission" date="2021-03" db="EMBL/GenBank/DDBJ databases">
        <authorList>
            <person name="Tagirdzhanova G."/>
        </authorList>
    </citation>
    <scope>NUCLEOTIDE SEQUENCE</scope>
</reference>
<evidence type="ECO:0000256" key="2">
    <source>
        <dbReference type="ARBA" id="ARBA00022722"/>
    </source>
</evidence>
<dbReference type="CDD" id="cd11010">
    <property type="entry name" value="S1-P1_nuclease"/>
    <property type="match status" value="1"/>
</dbReference>
<dbReference type="GO" id="GO:0016788">
    <property type="term" value="F:hydrolase activity, acting on ester bonds"/>
    <property type="evidence" value="ECO:0007669"/>
    <property type="project" value="InterPro"/>
</dbReference>
<dbReference type="SUPFAM" id="SSF48537">
    <property type="entry name" value="Phospholipase C/P1 nuclease"/>
    <property type="match status" value="1"/>
</dbReference>
<feature type="chain" id="PRO_5034133591" description="Nuclease PA3" evidence="8">
    <location>
        <begin position="21"/>
        <end position="314"/>
    </location>
</feature>
<sequence>MFSSIKLAAFIFTLAAPVQSWQTEVHCQIGFMAEHFLHETATNMIARILEPQYNGSIGRAAGWADGVRRTPHPYSYGWHYISARDNPPDDCGLYYHRDCQAGGCVVQQISNQTNILKQCIADLGDNKYPTELKCSEALKWVVHFIGDVAQPLHTSERSYGGNSIKVKFNGTDTNLHSVWDKEILYAETGVNPFPADEIHPYFTNLVSRIVKDEFRSPTSGWSLCDLDANRGTYCAEQWAKDSNSIVCDYAYGRYVNGSDLWTGPEKYADGALHIIEEQMAKGAFRLAGWLNALATSTMGSAHVSNQRLVKQISR</sequence>
<accession>A0A8H3I8T5</accession>
<dbReference type="OrthoDB" id="441446at2759"/>
<evidence type="ECO:0000256" key="6">
    <source>
        <dbReference type="ARBA" id="ARBA00023157"/>
    </source>
</evidence>
<keyword evidence="4" id="KW-0255">Endonuclease</keyword>
<gene>
    <name evidence="9" type="ORF">GOMPHAMPRED_002878</name>
</gene>